<protein>
    <submittedName>
        <fullName evidence="1">16549_t:CDS:1</fullName>
    </submittedName>
</protein>
<feature type="non-terminal residue" evidence="1">
    <location>
        <position position="236"/>
    </location>
</feature>
<sequence length="236" mass="27037">MRSLSISPHDKDQVYNLTKDEVRYTQRYYDSRDATQALGKFSERVDLEDLLNRPEKLLHFGSLFSGARVVMKLQSSKKFKDNLMRSMTPSNPEILRVVESIISRMGGDDKYVGIHARLGPGFSNVGNQTIQRFIDQLKYDFSKNNSDNIMNSKNVINSNLNQSCYPKFDSKSPIVIYLATDVHRDNVVLRPLLEMFPCVYVLNDFQIESMNITNPLDGTNMFKYLVSFVDALVAAR</sequence>
<organism evidence="1 2">
    <name type="scientific">Acaulospora colombiana</name>
    <dbReference type="NCBI Taxonomy" id="27376"/>
    <lineage>
        <taxon>Eukaryota</taxon>
        <taxon>Fungi</taxon>
        <taxon>Fungi incertae sedis</taxon>
        <taxon>Mucoromycota</taxon>
        <taxon>Glomeromycotina</taxon>
        <taxon>Glomeromycetes</taxon>
        <taxon>Diversisporales</taxon>
        <taxon>Acaulosporaceae</taxon>
        <taxon>Acaulospora</taxon>
    </lineage>
</organism>
<reference evidence="1" key="1">
    <citation type="submission" date="2021-06" db="EMBL/GenBank/DDBJ databases">
        <authorList>
            <person name="Kallberg Y."/>
            <person name="Tangrot J."/>
            <person name="Rosling A."/>
        </authorList>
    </citation>
    <scope>NUCLEOTIDE SEQUENCE</scope>
    <source>
        <strain evidence="1">CL356</strain>
    </source>
</reference>
<dbReference type="Proteomes" id="UP000789525">
    <property type="component" value="Unassembled WGS sequence"/>
</dbReference>
<proteinExistence type="predicted"/>
<dbReference type="EMBL" id="CAJVPT010008402">
    <property type="protein sequence ID" value="CAG8551509.1"/>
    <property type="molecule type" value="Genomic_DNA"/>
</dbReference>
<comment type="caution">
    <text evidence="1">The sequence shown here is derived from an EMBL/GenBank/DDBJ whole genome shotgun (WGS) entry which is preliminary data.</text>
</comment>
<accession>A0ACA9LZM5</accession>
<evidence type="ECO:0000313" key="1">
    <source>
        <dbReference type="EMBL" id="CAG8551509.1"/>
    </source>
</evidence>
<name>A0ACA9LZM5_9GLOM</name>
<evidence type="ECO:0000313" key="2">
    <source>
        <dbReference type="Proteomes" id="UP000789525"/>
    </source>
</evidence>
<keyword evidence="2" id="KW-1185">Reference proteome</keyword>
<gene>
    <name evidence="1" type="ORF">ACOLOM_LOCUS4872</name>
</gene>